<dbReference type="RefSeq" id="XP_013757670.1">
    <property type="nucleotide sequence ID" value="XM_013902216.1"/>
</dbReference>
<feature type="coiled-coil region" evidence="1">
    <location>
        <begin position="55"/>
        <end position="92"/>
    </location>
</feature>
<dbReference type="GeneID" id="25564971"/>
<keyword evidence="1" id="KW-0175">Coiled coil</keyword>
<gene>
    <name evidence="2" type="ORF">AMSG_05597</name>
</gene>
<evidence type="ECO:0000256" key="1">
    <source>
        <dbReference type="SAM" id="Coils"/>
    </source>
</evidence>
<reference evidence="2 3" key="1">
    <citation type="submission" date="2010-05" db="EMBL/GenBank/DDBJ databases">
        <title>The Genome Sequence of Thecamonas trahens ATCC 50062.</title>
        <authorList>
            <consortium name="The Broad Institute Genome Sequencing Platform"/>
            <person name="Russ C."/>
            <person name="Cuomo C."/>
            <person name="Shea T."/>
            <person name="Young S.K."/>
            <person name="Zeng Q."/>
            <person name="Koehrsen M."/>
            <person name="Haas B."/>
            <person name="Borodovsky M."/>
            <person name="Guigo R."/>
            <person name="Alvarado L."/>
            <person name="Berlin A."/>
            <person name="Bochicchio J."/>
            <person name="Borenstein D."/>
            <person name="Chapman S."/>
            <person name="Chen Z."/>
            <person name="Freedman E."/>
            <person name="Gellesch M."/>
            <person name="Goldberg J."/>
            <person name="Griggs A."/>
            <person name="Gujja S."/>
            <person name="Heilman E."/>
            <person name="Heiman D."/>
            <person name="Hepburn T."/>
            <person name="Howarth C."/>
            <person name="Jen D."/>
            <person name="Larson L."/>
            <person name="Mehta T."/>
            <person name="Park D."/>
            <person name="Pearson M."/>
            <person name="Roberts A."/>
            <person name="Saif S."/>
            <person name="Shenoy N."/>
            <person name="Sisk P."/>
            <person name="Stolte C."/>
            <person name="Sykes S."/>
            <person name="Thomson T."/>
            <person name="Walk T."/>
            <person name="White J."/>
            <person name="Yandava C."/>
            <person name="Burger G."/>
            <person name="Gray M.W."/>
            <person name="Holland P.W.H."/>
            <person name="King N."/>
            <person name="Lang F.B.F."/>
            <person name="Roger A.J."/>
            <person name="Ruiz-Trillo I."/>
            <person name="Lander E."/>
            <person name="Nusbaum C."/>
        </authorList>
    </citation>
    <scope>NUCLEOTIDE SEQUENCE [LARGE SCALE GENOMIC DNA]</scope>
    <source>
        <strain evidence="2 3">ATCC 50062</strain>
    </source>
</reference>
<dbReference type="EMBL" id="GL349456">
    <property type="protein sequence ID" value="KNC49561.1"/>
    <property type="molecule type" value="Genomic_DNA"/>
</dbReference>
<evidence type="ECO:0000313" key="3">
    <source>
        <dbReference type="Proteomes" id="UP000054408"/>
    </source>
</evidence>
<dbReference type="CDD" id="cd00118">
    <property type="entry name" value="LysM"/>
    <property type="match status" value="1"/>
</dbReference>
<name>A0A0L0DBW8_THETB</name>
<dbReference type="InterPro" id="IPR036779">
    <property type="entry name" value="LysM_dom_sf"/>
</dbReference>
<organism evidence="2 3">
    <name type="scientific">Thecamonas trahens ATCC 50062</name>
    <dbReference type="NCBI Taxonomy" id="461836"/>
    <lineage>
        <taxon>Eukaryota</taxon>
        <taxon>Apusozoa</taxon>
        <taxon>Apusomonadida</taxon>
        <taxon>Apusomonadidae</taxon>
        <taxon>Thecamonas</taxon>
    </lineage>
</organism>
<evidence type="ECO:0008006" key="4">
    <source>
        <dbReference type="Google" id="ProtNLM"/>
    </source>
</evidence>
<keyword evidence="3" id="KW-1185">Reference proteome</keyword>
<dbReference type="Gene3D" id="3.10.350.10">
    <property type="entry name" value="LysM domain"/>
    <property type="match status" value="1"/>
</dbReference>
<accession>A0A0L0DBW8</accession>
<dbReference type="AlphaFoldDB" id="A0A0L0DBW8"/>
<evidence type="ECO:0000313" key="2">
    <source>
        <dbReference type="EMBL" id="KNC49561.1"/>
    </source>
</evidence>
<proteinExistence type="predicted"/>
<sequence>MDWDWDAAILEVTAVAAASPQDEGSQQGGAGPPTRMLLALQERFEAQAQASARREAELMAEVRGAKAEAALLRDETERLRAELARAESLNGQLITSLRQAVQSRDARALRASPHAPGAPPGVRDIAAKFGSTPSELRKLNGASTDARLLAKATILIPITSQALAWEKSQR</sequence>
<protein>
    <recommendedName>
        <fullName evidence="4">LysM domain-containing protein</fullName>
    </recommendedName>
</protein>
<dbReference type="InterPro" id="IPR018392">
    <property type="entry name" value="LysM"/>
</dbReference>
<dbReference type="Proteomes" id="UP000054408">
    <property type="component" value="Unassembled WGS sequence"/>
</dbReference>